<comment type="subcellular location">
    <subcellularLocation>
        <location evidence="4">Cytoplasm</location>
    </subcellularLocation>
</comment>
<dbReference type="InterPro" id="IPR015813">
    <property type="entry name" value="Pyrv/PenolPyrv_kinase-like_dom"/>
</dbReference>
<keyword evidence="10 17" id="KW-0808">Transferase</keyword>
<comment type="cofactor">
    <cofactor evidence="3">
        <name>Mg(2+)</name>
        <dbReference type="ChEBI" id="CHEBI:18420"/>
    </cofactor>
</comment>
<evidence type="ECO:0000256" key="1">
    <source>
        <dbReference type="ARBA" id="ARBA00000683"/>
    </source>
</evidence>
<dbReference type="Gene3D" id="3.50.30.10">
    <property type="entry name" value="Phosphohistidine domain"/>
    <property type="match status" value="1"/>
</dbReference>
<keyword evidence="7" id="KW-0963">Cytoplasm</keyword>
<keyword evidence="13" id="KW-0418">Kinase</keyword>
<dbReference type="Proteomes" id="UP000317663">
    <property type="component" value="Unassembled WGS sequence"/>
</dbReference>
<dbReference type="PROSITE" id="PS00742">
    <property type="entry name" value="PEP_ENZYMES_2"/>
    <property type="match status" value="1"/>
</dbReference>
<dbReference type="PROSITE" id="PS00370">
    <property type="entry name" value="PEP_ENZYMES_PHOS_SITE"/>
    <property type="match status" value="1"/>
</dbReference>
<keyword evidence="11" id="KW-0598">Phosphotransferase system</keyword>
<evidence type="ECO:0000259" key="15">
    <source>
        <dbReference type="PROSITE" id="PS51094"/>
    </source>
</evidence>
<comment type="catalytic activity">
    <reaction evidence="1">
        <text>L-histidyl-[protein] + phosphoenolpyruvate = N(pros)-phospho-L-histidyl-[protein] + pyruvate</text>
        <dbReference type="Rhea" id="RHEA:23880"/>
        <dbReference type="Rhea" id="RHEA-COMP:9745"/>
        <dbReference type="Rhea" id="RHEA-COMP:9746"/>
        <dbReference type="ChEBI" id="CHEBI:15361"/>
        <dbReference type="ChEBI" id="CHEBI:29979"/>
        <dbReference type="ChEBI" id="CHEBI:58702"/>
        <dbReference type="ChEBI" id="CHEBI:64837"/>
        <dbReference type="EC" id="2.7.3.9"/>
    </reaction>
</comment>
<dbReference type="PROSITE" id="PS51094">
    <property type="entry name" value="PTS_EIIA_TYPE_2"/>
    <property type="match status" value="1"/>
</dbReference>
<dbReference type="CDD" id="cd00211">
    <property type="entry name" value="PTS_IIA_fru"/>
    <property type="match status" value="1"/>
</dbReference>
<evidence type="ECO:0000256" key="6">
    <source>
        <dbReference type="ARBA" id="ARBA00022448"/>
    </source>
</evidence>
<dbReference type="InterPro" id="IPR018274">
    <property type="entry name" value="PEP_util_AS"/>
</dbReference>
<evidence type="ECO:0000256" key="8">
    <source>
        <dbReference type="ARBA" id="ARBA00022553"/>
    </source>
</evidence>
<dbReference type="NCBIfam" id="TIGR01417">
    <property type="entry name" value="PTS_I_fam"/>
    <property type="match status" value="1"/>
</dbReference>
<dbReference type="RefSeq" id="WP_140474478.1">
    <property type="nucleotide sequence ID" value="NZ_RCZD01000012.1"/>
</dbReference>
<dbReference type="CDD" id="cd00367">
    <property type="entry name" value="PTS-HPr_like"/>
    <property type="match status" value="1"/>
</dbReference>
<dbReference type="SUPFAM" id="SSF55804">
    <property type="entry name" value="Phoshotransferase/anion transport protein"/>
    <property type="match status" value="1"/>
</dbReference>
<dbReference type="SUPFAM" id="SSF51621">
    <property type="entry name" value="Phosphoenolpyruvate/pyruvate domain"/>
    <property type="match status" value="1"/>
</dbReference>
<dbReference type="Gene3D" id="1.10.274.10">
    <property type="entry name" value="PtsI, HPr-binding domain"/>
    <property type="match status" value="1"/>
</dbReference>
<dbReference type="InterPro" id="IPR050499">
    <property type="entry name" value="PEP-utilizing_PTS_enzyme"/>
</dbReference>
<dbReference type="PROSITE" id="PS51350">
    <property type="entry name" value="PTS_HPR_DOM"/>
    <property type="match status" value="1"/>
</dbReference>
<proteinExistence type="inferred from homology"/>
<evidence type="ECO:0000256" key="13">
    <source>
        <dbReference type="ARBA" id="ARBA00022777"/>
    </source>
</evidence>
<dbReference type="InterPro" id="IPR008731">
    <property type="entry name" value="PTS_EIN"/>
</dbReference>
<dbReference type="EC" id="2.7.3.9" evidence="17"/>
<dbReference type="PANTHER" id="PTHR46244:SF4">
    <property type="entry name" value="MULTIPHOSPHORYL TRANSFER PROTEIN 1-RELATED"/>
    <property type="match status" value="1"/>
</dbReference>
<evidence type="ECO:0000256" key="12">
    <source>
        <dbReference type="ARBA" id="ARBA00022723"/>
    </source>
</evidence>
<evidence type="ECO:0000256" key="5">
    <source>
        <dbReference type="ARBA" id="ARBA00007837"/>
    </source>
</evidence>
<evidence type="ECO:0000313" key="17">
    <source>
        <dbReference type="EMBL" id="TPG57874.1"/>
    </source>
</evidence>
<dbReference type="OrthoDB" id="9765468at2"/>
<feature type="domain" description="HPr" evidence="16">
    <location>
        <begin position="1"/>
        <end position="94"/>
    </location>
</feature>
<evidence type="ECO:0000256" key="9">
    <source>
        <dbReference type="ARBA" id="ARBA00022597"/>
    </source>
</evidence>
<dbReference type="EMBL" id="RCZD01000012">
    <property type="protein sequence ID" value="TPG57874.1"/>
    <property type="molecule type" value="Genomic_DNA"/>
</dbReference>
<dbReference type="InterPro" id="IPR016152">
    <property type="entry name" value="PTrfase/Anion_transptr"/>
</dbReference>
<dbReference type="SUPFAM" id="SSF47831">
    <property type="entry name" value="Enzyme I of the PEP:sugar phosphotransferase system HPr-binding (sub)domain"/>
    <property type="match status" value="1"/>
</dbReference>
<dbReference type="Pfam" id="PF00381">
    <property type="entry name" value="PTS-HPr"/>
    <property type="match status" value="1"/>
</dbReference>
<keyword evidence="12" id="KW-0479">Metal-binding</keyword>
<keyword evidence="6" id="KW-0813">Transport</keyword>
<keyword evidence="18" id="KW-1185">Reference proteome</keyword>
<evidence type="ECO:0000256" key="11">
    <source>
        <dbReference type="ARBA" id="ARBA00022683"/>
    </source>
</evidence>
<dbReference type="PANTHER" id="PTHR46244">
    <property type="entry name" value="PHOSPHOENOLPYRUVATE-PROTEIN PHOSPHOTRANSFERASE"/>
    <property type="match status" value="1"/>
</dbReference>
<comment type="caution">
    <text evidence="17">The sequence shown here is derived from an EMBL/GenBank/DDBJ whole genome shotgun (WGS) entry which is preliminary data.</text>
</comment>
<dbReference type="InterPro" id="IPR001020">
    <property type="entry name" value="PTS_HPr_His_P_site"/>
</dbReference>
<dbReference type="PROSITE" id="PS00369">
    <property type="entry name" value="PTS_HPR_HIS"/>
    <property type="match status" value="1"/>
</dbReference>
<dbReference type="SUPFAM" id="SSF52009">
    <property type="entry name" value="Phosphohistidine domain"/>
    <property type="match status" value="1"/>
</dbReference>
<evidence type="ECO:0000256" key="4">
    <source>
        <dbReference type="ARBA" id="ARBA00004496"/>
    </source>
</evidence>
<dbReference type="Gene3D" id="3.20.20.60">
    <property type="entry name" value="Phosphoenolpyruvate-binding domains"/>
    <property type="match status" value="1"/>
</dbReference>
<organism evidence="17 18">
    <name type="scientific">Ewingella americana</name>
    <dbReference type="NCBI Taxonomy" id="41202"/>
    <lineage>
        <taxon>Bacteria</taxon>
        <taxon>Pseudomonadati</taxon>
        <taxon>Pseudomonadota</taxon>
        <taxon>Gammaproteobacteria</taxon>
        <taxon>Enterobacterales</taxon>
        <taxon>Yersiniaceae</taxon>
        <taxon>Ewingella</taxon>
    </lineage>
</organism>
<evidence type="ECO:0000313" key="18">
    <source>
        <dbReference type="Proteomes" id="UP000317663"/>
    </source>
</evidence>
<dbReference type="SUPFAM" id="SSF55594">
    <property type="entry name" value="HPr-like"/>
    <property type="match status" value="1"/>
</dbReference>
<dbReference type="Gene3D" id="3.40.930.10">
    <property type="entry name" value="Mannitol-specific EII, Chain A"/>
    <property type="match status" value="1"/>
</dbReference>
<gene>
    <name evidence="17" type="primary">ptsP</name>
    <name evidence="17" type="ORF">EAH77_19585</name>
</gene>
<evidence type="ECO:0000256" key="3">
    <source>
        <dbReference type="ARBA" id="ARBA00001946"/>
    </source>
</evidence>
<dbReference type="Pfam" id="PF02896">
    <property type="entry name" value="PEP-utilizers_C"/>
    <property type="match status" value="1"/>
</dbReference>
<comment type="similarity">
    <text evidence="5">Belongs to the PEP-utilizing enzyme family.</text>
</comment>
<dbReference type="GO" id="GO:0008965">
    <property type="term" value="F:phosphoenolpyruvate-protein phosphotransferase activity"/>
    <property type="evidence" value="ECO:0007669"/>
    <property type="project" value="UniProtKB-EC"/>
</dbReference>
<dbReference type="InterPro" id="IPR036637">
    <property type="entry name" value="Phosphohistidine_dom_sf"/>
</dbReference>
<keyword evidence="17" id="KW-0670">Pyruvate</keyword>
<dbReference type="Gene3D" id="3.30.1340.10">
    <property type="entry name" value="HPr-like"/>
    <property type="match status" value="1"/>
</dbReference>
<dbReference type="GO" id="GO:0005737">
    <property type="term" value="C:cytoplasm"/>
    <property type="evidence" value="ECO:0007669"/>
    <property type="project" value="UniProtKB-SubCell"/>
</dbReference>
<dbReference type="InterPro" id="IPR035895">
    <property type="entry name" value="HPr-like_sf"/>
</dbReference>
<dbReference type="InterPro" id="IPR036618">
    <property type="entry name" value="PtsI_HPr-bd_sf"/>
</dbReference>
<accession>A0A502G7Z0</accession>
<dbReference type="InterPro" id="IPR006318">
    <property type="entry name" value="PTS_EI-like"/>
</dbReference>
<evidence type="ECO:0000256" key="10">
    <source>
        <dbReference type="ARBA" id="ARBA00022679"/>
    </source>
</evidence>
<dbReference type="Pfam" id="PF00391">
    <property type="entry name" value="PEP-utilizers"/>
    <property type="match status" value="1"/>
</dbReference>
<name>A0A502G7Z0_9GAMM</name>
<dbReference type="GO" id="GO:0009401">
    <property type="term" value="P:phosphoenolpyruvate-dependent sugar phosphotransferase system"/>
    <property type="evidence" value="ECO:0007669"/>
    <property type="project" value="UniProtKB-KW"/>
</dbReference>
<feature type="domain" description="PTS EIIA type-2" evidence="15">
    <location>
        <begin position="689"/>
        <end position="831"/>
    </location>
</feature>
<evidence type="ECO:0000256" key="14">
    <source>
        <dbReference type="ARBA" id="ARBA00022842"/>
    </source>
</evidence>
<dbReference type="PRINTS" id="PR01736">
    <property type="entry name" value="PHPHTRNFRASE"/>
</dbReference>
<protein>
    <submittedName>
        <fullName evidence="17">Phosphoenolpyruvate--protein phosphotransferase</fullName>
        <ecNumber evidence="17">2.7.3.9</ecNumber>
    </submittedName>
</protein>
<keyword evidence="9" id="KW-0762">Sugar transport</keyword>
<keyword evidence="14" id="KW-0460">Magnesium</keyword>
<evidence type="ECO:0000256" key="2">
    <source>
        <dbReference type="ARBA" id="ARBA00001401"/>
    </source>
</evidence>
<dbReference type="AlphaFoldDB" id="A0A502G7Z0"/>
<dbReference type="InterPro" id="IPR000121">
    <property type="entry name" value="PEP_util_C"/>
</dbReference>
<reference evidence="17 18" key="1">
    <citation type="journal article" date="2019" name="Environ. Microbiol.">
        <title>Species interactions and distinct microbial communities in high Arctic permafrost affected cryosols are associated with the CH4 and CO2 gas fluxes.</title>
        <authorList>
            <person name="Altshuler I."/>
            <person name="Hamel J."/>
            <person name="Turney S."/>
            <person name="Magnuson E."/>
            <person name="Levesque R."/>
            <person name="Greer C."/>
            <person name="Whyte L.G."/>
        </authorList>
    </citation>
    <scope>NUCLEOTIDE SEQUENCE [LARGE SCALE GENOMIC DNA]</scope>
    <source>
        <strain evidence="17 18">E4</strain>
    </source>
</reference>
<dbReference type="InterPro" id="IPR000032">
    <property type="entry name" value="HPr-like"/>
</dbReference>
<dbReference type="InterPro" id="IPR023151">
    <property type="entry name" value="PEP_util_CS"/>
</dbReference>
<dbReference type="GO" id="GO:0046872">
    <property type="term" value="F:metal ion binding"/>
    <property type="evidence" value="ECO:0007669"/>
    <property type="project" value="UniProtKB-KW"/>
</dbReference>
<evidence type="ECO:0000259" key="16">
    <source>
        <dbReference type="PROSITE" id="PS51350"/>
    </source>
</evidence>
<comment type="catalytic activity">
    <reaction evidence="2">
        <text>D-fructose(out) + N(pros)-phospho-L-histidyl-[protein] = D-fructose 1-phosphate(in) + L-histidyl-[protein]</text>
        <dbReference type="Rhea" id="RHEA:49252"/>
        <dbReference type="Rhea" id="RHEA-COMP:9745"/>
        <dbReference type="Rhea" id="RHEA-COMP:9746"/>
        <dbReference type="ChEBI" id="CHEBI:29979"/>
        <dbReference type="ChEBI" id="CHEBI:37721"/>
        <dbReference type="ChEBI" id="CHEBI:58674"/>
        <dbReference type="ChEBI" id="CHEBI:64837"/>
        <dbReference type="EC" id="2.7.1.202"/>
    </reaction>
</comment>
<sequence length="834" mass="92305">MAKKMTFTCMLPNGVHARPASHIETLCHRFSARIEWHNTRTERIGDAKSVLSLIGTDTLLGDECYIMVEGQDEEAALAAFSHFIEHEFAHCDEALAQENEGDEAEPIPESLSHLAPTLFRGRSVSAGCASGKLTSLISVNLNALGALPAAGTLDHEQALLSAGVSRFAKVLELRLMEGNPTTTAVLEAHQSLLRDQVFRDQLLLQIEEGKSCAQSIVGTAAYFSQQLGLSSSAYLRERELDIRDVSFQLLQHIYGEQQFASQLALNEPSICLVDELTPSQFIELDKRYLKGLLLGSGGSTSHTVILARSFNIPTLVGVNTQALQPYLNQTVQIDGDLGLVACELSEQVRRYFQQEQWVAGQLRQQQSQYLDKPGYTADGVRLEVAANIAHSIEAQAAFANGAEATGLFRTEMLYMDRTNAPSEDELYNIFCQASEAAKGKTIIVRTMDIGGDKPVDYLNIPAENNPFLGYRAVRIYQEYLPLFTTQLRAILRASAHGPLKIMIPMISSMEEVLWVKDKLAEAKQSLRTEQIPFDERIPLGIMLEVPSVLFIIDQCCEEIDFFSIGSNDLTQYLLAVDRDNAKVTRHYNSLNPAFLRGLDHAVREVHRHGKWIGLCGELGAKGSVLPLLVGLGLDEISMSAPSIAVTKARLAKLDSRECRQLLNSAMACRTSLEVEHLLAKFRMEVSNAPLITPECIALDTDWCSKEEVIKGMVDNLMLAGRCRYPRKLASDLWAREAVFSTGLGFGFAIPHTKSGHIEQSTISVAKLPQPIAWGDEQAEFVIMLTLNKHAAGDQHMRIFSKLARRIMHEAFRDALVNATSAQQVELLLKQELEL</sequence>
<dbReference type="Pfam" id="PF05524">
    <property type="entry name" value="PEP-utilisers_N"/>
    <property type="match status" value="1"/>
</dbReference>
<dbReference type="Pfam" id="PF00359">
    <property type="entry name" value="PTS_EIIA_2"/>
    <property type="match status" value="1"/>
</dbReference>
<dbReference type="InterPro" id="IPR008279">
    <property type="entry name" value="PEP-util_enz_mobile_dom"/>
</dbReference>
<dbReference type="InterPro" id="IPR040442">
    <property type="entry name" value="Pyrv_kinase-like_dom_sf"/>
</dbReference>
<keyword evidence="8" id="KW-0597">Phosphoprotein</keyword>
<dbReference type="InterPro" id="IPR002178">
    <property type="entry name" value="PTS_EIIA_type-2_dom"/>
</dbReference>
<evidence type="ECO:0000256" key="7">
    <source>
        <dbReference type="ARBA" id="ARBA00022490"/>
    </source>
</evidence>
<dbReference type="GO" id="GO:0016301">
    <property type="term" value="F:kinase activity"/>
    <property type="evidence" value="ECO:0007669"/>
    <property type="project" value="UniProtKB-KW"/>
</dbReference>